<evidence type="ECO:0000256" key="4">
    <source>
        <dbReference type="RuleBase" id="RU004466"/>
    </source>
</evidence>
<evidence type="ECO:0000256" key="3">
    <source>
        <dbReference type="ARBA" id="ARBA00022842"/>
    </source>
</evidence>
<sequence length="345" mass="38928">MDERTLYALRDSYKQGAASTWTSHHEQAITEPYTYLLHNRGKDIRSTLLQAFNKWLQISTEDLQVILDVVEMLHTASLLIDDVEDGSELRRGQQAAHLRYGAARTINAANYIYFSALQRLRTLKQDALIVPIYEEELLNLHRGQGLELFWRDGTDLSSMCPTEEEYIAMVNDKTGGLLRLAIRLMQALSHNRTDYVPLANLIGILFQIRDDYMNLASLQYASEKGFCEDLTEGKFSFPVICGIRQEVQQCNVSRIRDILAAKTTSVSLKLEACRLLQQTGAMQHTIQVLAQFDAFCRMTIQESGGNGMLERILDQLSVQSDGLSDLQSVIDLFDGKAGTIESILP</sequence>
<dbReference type="GeneID" id="63782810"/>
<dbReference type="GO" id="GO:0046872">
    <property type="term" value="F:metal ion binding"/>
    <property type="evidence" value="ECO:0007669"/>
    <property type="project" value="UniProtKB-KW"/>
</dbReference>
<dbReference type="InterPro" id="IPR000092">
    <property type="entry name" value="Polyprenyl_synt"/>
</dbReference>
<accession>A0A1Y2EXW9</accession>
<dbReference type="Pfam" id="PF00348">
    <property type="entry name" value="polyprenyl_synt"/>
    <property type="match status" value="1"/>
</dbReference>
<comment type="caution">
    <text evidence="5">The sequence shown here is derived from an EMBL/GenBank/DDBJ whole genome shotgun (WGS) entry which is preliminary data.</text>
</comment>
<dbReference type="PANTHER" id="PTHR12001:SF44">
    <property type="entry name" value="GERANYLGERANYL PYROPHOSPHATE SYNTHASE"/>
    <property type="match status" value="1"/>
</dbReference>
<dbReference type="PROSITE" id="PS00723">
    <property type="entry name" value="POLYPRENYL_SYNTHASE_1"/>
    <property type="match status" value="1"/>
</dbReference>
<dbReference type="PROSITE" id="PS00444">
    <property type="entry name" value="POLYPRENYL_SYNTHASE_2"/>
    <property type="match status" value="1"/>
</dbReference>
<dbReference type="CDD" id="cd00685">
    <property type="entry name" value="Trans_IPPS_HT"/>
    <property type="match status" value="1"/>
</dbReference>
<dbReference type="PANTHER" id="PTHR12001">
    <property type="entry name" value="GERANYLGERANYL PYROPHOSPHATE SYNTHASE"/>
    <property type="match status" value="1"/>
</dbReference>
<dbReference type="Proteomes" id="UP000193685">
    <property type="component" value="Unassembled WGS sequence"/>
</dbReference>
<evidence type="ECO:0000313" key="6">
    <source>
        <dbReference type="Proteomes" id="UP000193685"/>
    </source>
</evidence>
<name>A0A1Y2EXW9_PROLT</name>
<gene>
    <name evidence="5" type="ORF">BCR37DRAFT_164395</name>
</gene>
<keyword evidence="1 4" id="KW-0808">Transferase</keyword>
<keyword evidence="2" id="KW-0479">Metal-binding</keyword>
<protein>
    <submittedName>
        <fullName evidence="5">Isoprenoid synthase domain-containing protein</fullName>
    </submittedName>
</protein>
<dbReference type="SFLD" id="SFLDS00005">
    <property type="entry name" value="Isoprenoid_Synthase_Type_I"/>
    <property type="match status" value="1"/>
</dbReference>
<reference evidence="5 6" key="1">
    <citation type="submission" date="2016-07" db="EMBL/GenBank/DDBJ databases">
        <title>Pervasive Adenine N6-methylation of Active Genes in Fungi.</title>
        <authorList>
            <consortium name="DOE Joint Genome Institute"/>
            <person name="Mondo S.J."/>
            <person name="Dannebaum R.O."/>
            <person name="Kuo R.C."/>
            <person name="Labutti K."/>
            <person name="Haridas S."/>
            <person name="Kuo A."/>
            <person name="Salamov A."/>
            <person name="Ahrendt S.R."/>
            <person name="Lipzen A."/>
            <person name="Sullivan W."/>
            <person name="Andreopoulos W.B."/>
            <person name="Clum A."/>
            <person name="Lindquist E."/>
            <person name="Daum C."/>
            <person name="Ramamoorthy G.K."/>
            <person name="Gryganskyi A."/>
            <person name="Culley D."/>
            <person name="Magnuson J.K."/>
            <person name="James T.Y."/>
            <person name="O'Malley M.A."/>
            <person name="Stajich J.E."/>
            <person name="Spatafora J.W."/>
            <person name="Visel A."/>
            <person name="Grigoriev I.V."/>
        </authorList>
    </citation>
    <scope>NUCLEOTIDE SEQUENCE [LARGE SCALE GENOMIC DNA]</scope>
    <source>
        <strain evidence="5 6">12-1054</strain>
    </source>
</reference>
<dbReference type="InterPro" id="IPR008949">
    <property type="entry name" value="Isoprenoid_synthase_dom_sf"/>
</dbReference>
<dbReference type="OrthoDB" id="6921389at2759"/>
<proteinExistence type="inferred from homology"/>
<organism evidence="5 6">
    <name type="scientific">Protomyces lactucae-debilis</name>
    <dbReference type="NCBI Taxonomy" id="2754530"/>
    <lineage>
        <taxon>Eukaryota</taxon>
        <taxon>Fungi</taxon>
        <taxon>Dikarya</taxon>
        <taxon>Ascomycota</taxon>
        <taxon>Taphrinomycotina</taxon>
        <taxon>Taphrinomycetes</taxon>
        <taxon>Taphrinales</taxon>
        <taxon>Protomycetaceae</taxon>
        <taxon>Protomyces</taxon>
    </lineage>
</organism>
<dbReference type="InterPro" id="IPR033749">
    <property type="entry name" value="Polyprenyl_synt_CS"/>
</dbReference>
<keyword evidence="3" id="KW-0460">Magnesium</keyword>
<comment type="similarity">
    <text evidence="4">Belongs to the FPP/GGPP synthase family.</text>
</comment>
<dbReference type="EMBL" id="MCFI01000023">
    <property type="protein sequence ID" value="ORY76337.1"/>
    <property type="molecule type" value="Genomic_DNA"/>
</dbReference>
<dbReference type="GO" id="GO:0004659">
    <property type="term" value="F:prenyltransferase activity"/>
    <property type="evidence" value="ECO:0007669"/>
    <property type="project" value="InterPro"/>
</dbReference>
<evidence type="ECO:0000256" key="1">
    <source>
        <dbReference type="ARBA" id="ARBA00022679"/>
    </source>
</evidence>
<dbReference type="OMA" id="CAFLEML"/>
<dbReference type="AlphaFoldDB" id="A0A1Y2EXW9"/>
<evidence type="ECO:0000313" key="5">
    <source>
        <dbReference type="EMBL" id="ORY76337.1"/>
    </source>
</evidence>
<dbReference type="RefSeq" id="XP_040722600.1">
    <property type="nucleotide sequence ID" value="XM_040866211.1"/>
</dbReference>
<dbReference type="SUPFAM" id="SSF48576">
    <property type="entry name" value="Terpenoid synthases"/>
    <property type="match status" value="1"/>
</dbReference>
<dbReference type="STRING" id="56484.A0A1Y2EXW9"/>
<keyword evidence="6" id="KW-1185">Reference proteome</keyword>
<dbReference type="GO" id="GO:0008299">
    <property type="term" value="P:isoprenoid biosynthetic process"/>
    <property type="evidence" value="ECO:0007669"/>
    <property type="project" value="InterPro"/>
</dbReference>
<dbReference type="Gene3D" id="1.10.600.10">
    <property type="entry name" value="Farnesyl Diphosphate Synthase"/>
    <property type="match status" value="1"/>
</dbReference>
<evidence type="ECO:0000256" key="2">
    <source>
        <dbReference type="ARBA" id="ARBA00022723"/>
    </source>
</evidence>